<evidence type="ECO:0000256" key="1">
    <source>
        <dbReference type="SAM" id="Phobius"/>
    </source>
</evidence>
<comment type="caution">
    <text evidence="2">The sequence shown here is derived from an EMBL/GenBank/DDBJ whole genome shotgun (WGS) entry which is preliminary data.</text>
</comment>
<proteinExistence type="predicted"/>
<protein>
    <recommendedName>
        <fullName evidence="4">O-antigen polymerase</fullName>
    </recommendedName>
</protein>
<feature type="transmembrane region" description="Helical" evidence="1">
    <location>
        <begin position="177"/>
        <end position="208"/>
    </location>
</feature>
<feature type="transmembrane region" description="Helical" evidence="1">
    <location>
        <begin position="12"/>
        <end position="33"/>
    </location>
</feature>
<organism evidence="2 3">
    <name type="scientific">Parabacteroides johnsonii DSM 18315</name>
    <dbReference type="NCBI Taxonomy" id="537006"/>
    <lineage>
        <taxon>Bacteria</taxon>
        <taxon>Pseudomonadati</taxon>
        <taxon>Bacteroidota</taxon>
        <taxon>Bacteroidia</taxon>
        <taxon>Bacteroidales</taxon>
        <taxon>Tannerellaceae</taxon>
        <taxon>Parabacteroides</taxon>
    </lineage>
</organism>
<feature type="transmembrane region" description="Helical" evidence="1">
    <location>
        <begin position="64"/>
        <end position="82"/>
    </location>
</feature>
<feature type="transmembrane region" description="Helical" evidence="1">
    <location>
        <begin position="39"/>
        <end position="57"/>
    </location>
</feature>
<reference evidence="2 3" key="1">
    <citation type="submission" date="2008-10" db="EMBL/GenBank/DDBJ databases">
        <title>Draft genome sequence of Parabacteroides johnsonii (DSM 18315).</title>
        <authorList>
            <person name="Sudarsanam P."/>
            <person name="Ley R."/>
            <person name="Guruge J."/>
            <person name="Turnbaugh P.J."/>
            <person name="Mahowald M."/>
            <person name="Liep D."/>
            <person name="Gordon J."/>
        </authorList>
    </citation>
    <scope>NUCLEOTIDE SEQUENCE [LARGE SCALE GENOMIC DNA]</scope>
    <source>
        <strain evidence="2 3">DSM 18315</strain>
    </source>
</reference>
<evidence type="ECO:0000313" key="2">
    <source>
        <dbReference type="EMBL" id="EEC95377.1"/>
    </source>
</evidence>
<gene>
    <name evidence="2" type="ORF">PRABACTJOHN_03219</name>
</gene>
<name>B7BDU4_9BACT</name>
<dbReference type="EMBL" id="ABYH01000349">
    <property type="protein sequence ID" value="EEC95377.1"/>
    <property type="molecule type" value="Genomic_DNA"/>
</dbReference>
<feature type="transmembrane region" description="Helical" evidence="1">
    <location>
        <begin position="88"/>
        <end position="106"/>
    </location>
</feature>
<evidence type="ECO:0000313" key="3">
    <source>
        <dbReference type="Proteomes" id="UP000005510"/>
    </source>
</evidence>
<dbReference type="AlphaFoldDB" id="B7BDU4"/>
<keyword evidence="1" id="KW-1133">Transmembrane helix</keyword>
<dbReference type="STRING" id="537006.PRABACTJOHN_03219"/>
<evidence type="ECO:0008006" key="4">
    <source>
        <dbReference type="Google" id="ProtNLM"/>
    </source>
</evidence>
<sequence>MKRSLNYNWKNILLFFLPFFYLYIRVINSYINFVSTGNIDGRASYIIFFTLIGFFLLREQVISTTIASAFIFTIYMVINPLLEGISNPIQYMSSYIIWPVVFYITYNLTYKEKDVSLISYLGAITCNITAFLYITLTNMDIYSLIGTNNAIAGYNSIYYVLLLYPFVFLIKDRKHVLLLVLLPIISFFVSTKSTCIISSVFILVYYIHSTFSEIEISKKIVLLVAGFIMAYLISLFFQFPSVFHGLQEDFSSGGNGRSEIALQVFYNFLSHSSLSEMLLGHGTNAVSKALNIGAHNDFLETLYNYGLIGILLFFLFWYNLIKNIKYLESGTEEKRAYIISLIVFFVCCMVSKLLGTQIQMLLLAIFWGVILKQNDKKYENSTYYSI</sequence>
<feature type="transmembrane region" description="Helical" evidence="1">
    <location>
        <begin position="151"/>
        <end position="170"/>
    </location>
</feature>
<dbReference type="Proteomes" id="UP000005510">
    <property type="component" value="Unassembled WGS sequence"/>
</dbReference>
<accession>B7BDU4</accession>
<feature type="transmembrane region" description="Helical" evidence="1">
    <location>
        <begin position="341"/>
        <end position="370"/>
    </location>
</feature>
<keyword evidence="1" id="KW-0812">Transmembrane</keyword>
<dbReference type="HOGENOM" id="CLU_691974_0_0_10"/>
<feature type="transmembrane region" description="Helical" evidence="1">
    <location>
        <begin position="302"/>
        <end position="320"/>
    </location>
</feature>
<keyword evidence="1" id="KW-0472">Membrane</keyword>
<reference evidence="2 3" key="2">
    <citation type="submission" date="2008-10" db="EMBL/GenBank/DDBJ databases">
        <authorList>
            <person name="Fulton L."/>
            <person name="Clifton S."/>
            <person name="Fulton B."/>
            <person name="Xu J."/>
            <person name="Minx P."/>
            <person name="Pepin K.H."/>
            <person name="Johnson M."/>
            <person name="Bhonagiri V."/>
            <person name="Nash W.E."/>
            <person name="Mardis E.R."/>
            <person name="Wilson R.K."/>
        </authorList>
    </citation>
    <scope>NUCLEOTIDE SEQUENCE [LARGE SCALE GENOMIC DNA]</scope>
    <source>
        <strain evidence="2 3">DSM 18315</strain>
    </source>
</reference>
<feature type="transmembrane region" description="Helical" evidence="1">
    <location>
        <begin position="220"/>
        <end position="243"/>
    </location>
</feature>
<feature type="transmembrane region" description="Helical" evidence="1">
    <location>
        <begin position="118"/>
        <end position="136"/>
    </location>
</feature>